<proteinExistence type="predicted"/>
<accession>A0A0C3AYU3</accession>
<name>A0A0C3AYU3_SERVB</name>
<dbReference type="AlphaFoldDB" id="A0A0C3AYU3"/>
<dbReference type="STRING" id="933852.A0A0C3AYU3"/>
<dbReference type="OrthoDB" id="3251532at2759"/>
<dbReference type="EMBL" id="KN824317">
    <property type="protein sequence ID" value="KIM25129.1"/>
    <property type="molecule type" value="Genomic_DNA"/>
</dbReference>
<dbReference type="HOGENOM" id="CLU_2051075_0_0_1"/>
<reference evidence="1 2" key="1">
    <citation type="submission" date="2014-04" db="EMBL/GenBank/DDBJ databases">
        <authorList>
            <consortium name="DOE Joint Genome Institute"/>
            <person name="Kuo A."/>
            <person name="Zuccaro A."/>
            <person name="Kohler A."/>
            <person name="Nagy L.G."/>
            <person name="Floudas D."/>
            <person name="Copeland A."/>
            <person name="Barry K.W."/>
            <person name="Cichocki N."/>
            <person name="Veneault-Fourrey C."/>
            <person name="LaButti K."/>
            <person name="Lindquist E.A."/>
            <person name="Lipzen A."/>
            <person name="Lundell T."/>
            <person name="Morin E."/>
            <person name="Murat C."/>
            <person name="Sun H."/>
            <person name="Tunlid A."/>
            <person name="Henrissat B."/>
            <person name="Grigoriev I.V."/>
            <person name="Hibbett D.S."/>
            <person name="Martin F."/>
            <person name="Nordberg H.P."/>
            <person name="Cantor M.N."/>
            <person name="Hua S.X."/>
        </authorList>
    </citation>
    <scope>NUCLEOTIDE SEQUENCE [LARGE SCALE GENOMIC DNA]</scope>
    <source>
        <strain evidence="1 2">MAFF 305830</strain>
    </source>
</reference>
<keyword evidence="2" id="KW-1185">Reference proteome</keyword>
<reference evidence="2" key="2">
    <citation type="submission" date="2015-01" db="EMBL/GenBank/DDBJ databases">
        <title>Evolutionary Origins and Diversification of the Mycorrhizal Mutualists.</title>
        <authorList>
            <consortium name="DOE Joint Genome Institute"/>
            <consortium name="Mycorrhizal Genomics Consortium"/>
            <person name="Kohler A."/>
            <person name="Kuo A."/>
            <person name="Nagy L.G."/>
            <person name="Floudas D."/>
            <person name="Copeland A."/>
            <person name="Barry K.W."/>
            <person name="Cichocki N."/>
            <person name="Veneault-Fourrey C."/>
            <person name="LaButti K."/>
            <person name="Lindquist E.A."/>
            <person name="Lipzen A."/>
            <person name="Lundell T."/>
            <person name="Morin E."/>
            <person name="Murat C."/>
            <person name="Riley R."/>
            <person name="Ohm R."/>
            <person name="Sun H."/>
            <person name="Tunlid A."/>
            <person name="Henrissat B."/>
            <person name="Grigoriev I.V."/>
            <person name="Hibbett D.S."/>
            <person name="Martin F."/>
        </authorList>
    </citation>
    <scope>NUCLEOTIDE SEQUENCE [LARGE SCALE GENOMIC DNA]</scope>
    <source>
        <strain evidence="2">MAFF 305830</strain>
    </source>
</reference>
<evidence type="ECO:0000313" key="1">
    <source>
        <dbReference type="EMBL" id="KIM25129.1"/>
    </source>
</evidence>
<dbReference type="Proteomes" id="UP000054097">
    <property type="component" value="Unassembled WGS sequence"/>
</dbReference>
<gene>
    <name evidence="1" type="ORF">M408DRAFT_26529</name>
</gene>
<evidence type="ECO:0000313" key="2">
    <source>
        <dbReference type="Proteomes" id="UP000054097"/>
    </source>
</evidence>
<protein>
    <submittedName>
        <fullName evidence="1">Uncharacterized protein</fullName>
    </submittedName>
</protein>
<sequence length="120" mass="13247">MERDFTVEKGFHHRSLVSQSVLRSQSFSVIAHDGDGVPTWIKDANGKYLPQMRRLCDLNADMSGLQGSLQTLHGPLGPYYDVHHGVSIRLGGTKLQARLQWKEDGILREGPISILPGALA</sequence>
<organism evidence="1 2">
    <name type="scientific">Serendipita vermifera MAFF 305830</name>
    <dbReference type="NCBI Taxonomy" id="933852"/>
    <lineage>
        <taxon>Eukaryota</taxon>
        <taxon>Fungi</taxon>
        <taxon>Dikarya</taxon>
        <taxon>Basidiomycota</taxon>
        <taxon>Agaricomycotina</taxon>
        <taxon>Agaricomycetes</taxon>
        <taxon>Sebacinales</taxon>
        <taxon>Serendipitaceae</taxon>
        <taxon>Serendipita</taxon>
    </lineage>
</organism>